<dbReference type="InterPro" id="IPR011964">
    <property type="entry name" value="YVTN_b-propeller_repeat"/>
</dbReference>
<dbReference type="PANTHER" id="PTHR47197:SF3">
    <property type="entry name" value="DIHYDRO-HEME D1 DEHYDROGENASE"/>
    <property type="match status" value="1"/>
</dbReference>
<feature type="signal peptide" evidence="3">
    <location>
        <begin position="1"/>
        <end position="36"/>
    </location>
</feature>
<reference evidence="5 6" key="1">
    <citation type="submission" date="2018-06" db="EMBL/GenBank/DDBJ databases">
        <authorList>
            <consortium name="Pathogen Informatics"/>
            <person name="Doyle S."/>
        </authorList>
    </citation>
    <scope>NUCLEOTIDE SEQUENCE [LARGE SCALE GENOMIC DNA]</scope>
    <source>
        <strain evidence="5 6">NCTC10254</strain>
    </source>
</reference>
<dbReference type="PROSITE" id="PS50106">
    <property type="entry name" value="PDZ"/>
    <property type="match status" value="1"/>
</dbReference>
<feature type="transmembrane region" description="Helical" evidence="2">
    <location>
        <begin position="572"/>
        <end position="594"/>
    </location>
</feature>
<evidence type="ECO:0000256" key="1">
    <source>
        <dbReference type="SAM" id="MobiDB-lite"/>
    </source>
</evidence>
<dbReference type="InterPro" id="IPR001478">
    <property type="entry name" value="PDZ"/>
</dbReference>
<keyword evidence="2" id="KW-0812">Transmembrane</keyword>
<feature type="compositionally biased region" description="Low complexity" evidence="1">
    <location>
        <begin position="531"/>
        <end position="540"/>
    </location>
</feature>
<feature type="region of interest" description="Disordered" evidence="1">
    <location>
        <begin position="48"/>
        <end position="68"/>
    </location>
</feature>
<accession>A0A6H9XVK3</accession>
<dbReference type="PANTHER" id="PTHR47197">
    <property type="entry name" value="PROTEIN NIRF"/>
    <property type="match status" value="1"/>
</dbReference>
<organism evidence="5 6">
    <name type="scientific">Corynebacterium matruchotii</name>
    <dbReference type="NCBI Taxonomy" id="43768"/>
    <lineage>
        <taxon>Bacteria</taxon>
        <taxon>Bacillati</taxon>
        <taxon>Actinomycetota</taxon>
        <taxon>Actinomycetes</taxon>
        <taxon>Mycobacteriales</taxon>
        <taxon>Corynebacteriaceae</taxon>
        <taxon>Corynebacterium</taxon>
    </lineage>
</organism>
<dbReference type="RefSeq" id="WP_005524108.1">
    <property type="nucleotide sequence ID" value="NZ_CAUOLB010000001.1"/>
</dbReference>
<comment type="caution">
    <text evidence="5">The sequence shown here is derived from an EMBL/GenBank/DDBJ whole genome shotgun (WGS) entry which is preliminary data.</text>
</comment>
<evidence type="ECO:0000256" key="2">
    <source>
        <dbReference type="SAM" id="Phobius"/>
    </source>
</evidence>
<dbReference type="GeneID" id="84573112"/>
<feature type="compositionally biased region" description="Basic and acidic residues" evidence="1">
    <location>
        <begin position="541"/>
        <end position="553"/>
    </location>
</feature>
<keyword evidence="5" id="KW-0456">Lyase</keyword>
<dbReference type="SUPFAM" id="SSF51004">
    <property type="entry name" value="C-terminal (heme d1) domain of cytochrome cd1-nitrite reductase"/>
    <property type="match status" value="1"/>
</dbReference>
<dbReference type="InterPro" id="IPR051200">
    <property type="entry name" value="Host-pathogen_enzymatic-act"/>
</dbReference>
<protein>
    <submittedName>
        <fullName evidence="5">Streptogramin lyase</fullName>
    </submittedName>
</protein>
<dbReference type="InterPro" id="IPR011048">
    <property type="entry name" value="Haem_d1_sf"/>
</dbReference>
<keyword evidence="2" id="KW-0472">Membrane</keyword>
<name>A0A6H9XVK3_9CORY</name>
<feature type="region of interest" description="Disordered" evidence="1">
    <location>
        <begin position="519"/>
        <end position="563"/>
    </location>
</feature>
<dbReference type="EMBL" id="UARK01000001">
    <property type="protein sequence ID" value="SPW24087.1"/>
    <property type="molecule type" value="Genomic_DNA"/>
</dbReference>
<dbReference type="GO" id="GO:0016829">
    <property type="term" value="F:lyase activity"/>
    <property type="evidence" value="ECO:0007669"/>
    <property type="project" value="UniProtKB-KW"/>
</dbReference>
<feature type="chain" id="PRO_5043215351" evidence="3">
    <location>
        <begin position="37"/>
        <end position="609"/>
    </location>
</feature>
<dbReference type="NCBIfam" id="TIGR02276">
    <property type="entry name" value="beta_rpt_yvtn"/>
    <property type="match status" value="1"/>
</dbReference>
<proteinExistence type="predicted"/>
<dbReference type="Gene3D" id="2.130.10.10">
    <property type="entry name" value="YVTN repeat-like/Quinoprotein amine dehydrogenase"/>
    <property type="match status" value="1"/>
</dbReference>
<gene>
    <name evidence="5" type="primary">yncE_3</name>
    <name evidence="5" type="ORF">NCTC10254_00452</name>
</gene>
<evidence type="ECO:0000259" key="4">
    <source>
        <dbReference type="PROSITE" id="PS50106"/>
    </source>
</evidence>
<dbReference type="Proteomes" id="UP000249886">
    <property type="component" value="Unassembled WGS sequence"/>
</dbReference>
<dbReference type="AlphaFoldDB" id="A0A6H9XVK3"/>
<sequence>MKKNLLPKTASQRAIAGLTSLALVAGGLTVMPYAGAQDEPAEPVVATAEPNNDAAAEEAAPAEAAAPEAAAEDAALPEGAAAVALANAPQLLKEAAPKPTNPDVKGLITGGTAAGSEVDFEASGLKEGDKIISVGTDSANWLRHDQSVNALANDRGEVAIRGVLIPADAKSGDPIFFTYLAKEDGKEYEVLLDSKVTSSTETSNIDRYAVAKRTLPSSLYQSAFDSSSNNIFVTRRSAEGLYSIYRLDATTLDVKAKTDIYEGYAADGIALDNKNQVWATNFETGTVSVYRQSDLTHVKTFSKAPIRGATSVVVDEKANLAYVAGEGNEISILDMNADEDGTGVIGTVKLDGFEKVASLSLDKQTNQLIATSGDSADPQVAKVNLADGKKVERFTVKGAETVLGATYDPASKNIFVGTGGGEVSVVSTETKKVVATIPTGAGTLDVRYNPTDKRVYVVNHDAGTLTVVDPVTNKVVSNLAVGDEPSHLSIAPNGTVAVVNNAFKDSGVDQHVDEIYTFKYNAPTPPPQPKPSTSESTTQKPTEKPKPSEDPKPKPPTGSQDLSSKLGKYRTILIAIFSVLGLTGIIAGAVAAMAHANMIPKEWLPPQFR</sequence>
<evidence type="ECO:0000313" key="5">
    <source>
        <dbReference type="EMBL" id="SPW24087.1"/>
    </source>
</evidence>
<dbReference type="InterPro" id="IPR015943">
    <property type="entry name" value="WD40/YVTN_repeat-like_dom_sf"/>
</dbReference>
<evidence type="ECO:0000313" key="6">
    <source>
        <dbReference type="Proteomes" id="UP000249886"/>
    </source>
</evidence>
<feature type="domain" description="PDZ" evidence="4">
    <location>
        <begin position="104"/>
        <end position="160"/>
    </location>
</feature>
<keyword evidence="2" id="KW-1133">Transmembrane helix</keyword>
<keyword evidence="3" id="KW-0732">Signal</keyword>
<evidence type="ECO:0000256" key="3">
    <source>
        <dbReference type="SAM" id="SignalP"/>
    </source>
</evidence>